<evidence type="ECO:0000256" key="1">
    <source>
        <dbReference type="SAM" id="Phobius"/>
    </source>
</evidence>
<gene>
    <name evidence="2" type="ORF">BHX94_02970</name>
</gene>
<accession>A0A328AAA4</accession>
<dbReference type="Proteomes" id="UP000249579">
    <property type="component" value="Unassembled WGS sequence"/>
</dbReference>
<dbReference type="RefSeq" id="WP_111744920.1">
    <property type="nucleotide sequence ID" value="NZ_JBHSQY010000001.1"/>
</dbReference>
<name>A0A328AAA4_9STAP</name>
<keyword evidence="1" id="KW-0472">Membrane</keyword>
<evidence type="ECO:0000313" key="2">
    <source>
        <dbReference type="EMBL" id="RAK50444.1"/>
    </source>
</evidence>
<sequence>MSFIIFLITSGVPGLLTYIYLRETSNIGNQDEFMKKCTLSALSILSLIIFLLFYGWNMQEYKLNNLIKNFDLIYILLTLFQTLAIIFLISILILPALFRLYSSNINKYRKSRNLTKKNSLSVIEKLFEDESHLIFIELYDYENNKLKTKGWLINFEITNQDQLNLTVKPCKNSINEDKFKDDITEKLKYINSEQNYIIEILKLKKQI</sequence>
<dbReference type="AlphaFoldDB" id="A0A328AAA4"/>
<feature type="transmembrane region" description="Helical" evidence="1">
    <location>
        <begin position="73"/>
        <end position="101"/>
    </location>
</feature>
<keyword evidence="1" id="KW-1133">Transmembrane helix</keyword>
<evidence type="ECO:0000313" key="3">
    <source>
        <dbReference type="Proteomes" id="UP000249579"/>
    </source>
</evidence>
<comment type="caution">
    <text evidence="2">The sequence shown here is derived from an EMBL/GenBank/DDBJ whole genome shotgun (WGS) entry which is preliminary data.</text>
</comment>
<organism evidence="2 3">
    <name type="scientific">Macrococcoides bohemicum</name>
    <dbReference type="NCBI Taxonomy" id="1903056"/>
    <lineage>
        <taxon>Bacteria</taxon>
        <taxon>Bacillati</taxon>
        <taxon>Bacillota</taxon>
        <taxon>Bacilli</taxon>
        <taxon>Bacillales</taxon>
        <taxon>Staphylococcaceae</taxon>
        <taxon>Macrococcoides</taxon>
    </lineage>
</organism>
<feature type="transmembrane region" description="Helical" evidence="1">
    <location>
        <begin position="33"/>
        <end position="53"/>
    </location>
</feature>
<reference evidence="2 3" key="1">
    <citation type="journal article" date="2018" name="Front. Microbiol.">
        <title>Description and Comparative Genomics of Macrococcus caseolyticus subsp. hominis subsp. nov., Macrococcus goetzii sp. nov., Macrococcus epidermidis sp. nov., and Macrococcus bohemicus sp. nov., Novel Macrococci From Human Clinical Material With Virulence Potential and Suspected Uptake of Foreign DNA by Natural Transformation.</title>
        <authorList>
            <person name="Maslanova I."/>
            <person name="Wertheimer Z."/>
            <person name="Sedlacek I."/>
            <person name="Svec P."/>
            <person name="Indrakova A."/>
            <person name="Kovarovic V."/>
            <person name="Schumann P."/>
            <person name="Sproer C."/>
            <person name="Kralova S."/>
            <person name="Sedo O."/>
            <person name="Kristofova L."/>
            <person name="Vrbovska V."/>
            <person name="Fuzik T."/>
            <person name="Petras P."/>
            <person name="Zdrahal Z."/>
            <person name="Ruzickova V."/>
            <person name="Doskar J."/>
            <person name="Pantucek R."/>
        </authorList>
    </citation>
    <scope>NUCLEOTIDE SEQUENCE [LARGE SCALE GENOMIC DNA]</scope>
    <source>
        <strain evidence="2 3">03/115</strain>
    </source>
</reference>
<keyword evidence="1" id="KW-0812">Transmembrane</keyword>
<feature type="transmembrane region" description="Helical" evidence="1">
    <location>
        <begin position="6"/>
        <end position="21"/>
    </location>
</feature>
<protein>
    <submittedName>
        <fullName evidence="2">Uncharacterized protein</fullName>
    </submittedName>
</protein>
<proteinExistence type="predicted"/>
<dbReference type="EMBL" id="PZJG01000001">
    <property type="protein sequence ID" value="RAK50444.1"/>
    <property type="molecule type" value="Genomic_DNA"/>
</dbReference>